<feature type="domain" description="C2" evidence="8">
    <location>
        <begin position="1056"/>
        <end position="1176"/>
    </location>
</feature>
<dbReference type="SUPFAM" id="SSF49562">
    <property type="entry name" value="C2 domain (Calcium/lipid-binding domain, CaLB)"/>
    <property type="match status" value="4"/>
</dbReference>
<reference evidence="11" key="1">
    <citation type="submission" date="2015-06" db="EMBL/GenBank/DDBJ databases">
        <title>Expansion of signal transduction pathways in fungi by whole-genome duplication.</title>
        <authorList>
            <consortium name="DOE Joint Genome Institute"/>
            <person name="Corrochano L.M."/>
            <person name="Kuo A."/>
            <person name="Marcet-Houben M."/>
            <person name="Polaino S."/>
            <person name="Salamov A."/>
            <person name="Villalobos J.M."/>
            <person name="Alvarez M.I."/>
            <person name="Avalos J."/>
            <person name="Benito E.P."/>
            <person name="Benoit I."/>
            <person name="Burger G."/>
            <person name="Camino L.P."/>
            <person name="Canovas D."/>
            <person name="Cerda-Olmedo E."/>
            <person name="Cheng J.-F."/>
            <person name="Dominguez A."/>
            <person name="Elias M."/>
            <person name="Eslava A.P."/>
            <person name="Glaser F."/>
            <person name="Grimwood J."/>
            <person name="Gutierrez G."/>
            <person name="Heitman J."/>
            <person name="Henrissat B."/>
            <person name="Iturriaga E.A."/>
            <person name="Lang B.F."/>
            <person name="Lavin J.L."/>
            <person name="Lee S."/>
            <person name="Li W."/>
            <person name="Lindquist E."/>
            <person name="Lopez-Garcia S."/>
            <person name="Luque E.M."/>
            <person name="Marcos A.T."/>
            <person name="Martin J."/>
            <person name="McCluskey K."/>
            <person name="Medina H.R."/>
            <person name="Miralles-Duran A."/>
            <person name="Miyazaki A."/>
            <person name="Munoz-Torres E."/>
            <person name="Oguiza J.A."/>
            <person name="Ohm R."/>
            <person name="Olmedo M."/>
            <person name="Orejas M."/>
            <person name="Ortiz-Castellanos L."/>
            <person name="Pisabarro A.G."/>
            <person name="Rodriguez-Romero J."/>
            <person name="Ruiz-Herrera J."/>
            <person name="Ruiz-Vazquez R."/>
            <person name="Sanz C."/>
            <person name="Schackwitz W."/>
            <person name="Schmutz J."/>
            <person name="Shahriari M."/>
            <person name="Shelest E."/>
            <person name="Silva-Franco F."/>
            <person name="Soanes D."/>
            <person name="Syed K."/>
            <person name="Tagua V.G."/>
            <person name="Talbot N.J."/>
            <person name="Thon M."/>
            <person name="De vries R.P."/>
            <person name="Wiebenga A."/>
            <person name="Yadav J.S."/>
            <person name="Braun E.L."/>
            <person name="Baker S."/>
            <person name="Garre V."/>
            <person name="Horwitz B."/>
            <person name="Torres-Martinez S."/>
            <person name="Idnurm A."/>
            <person name="Herrera-Estrella A."/>
            <person name="Gabaldon T."/>
            <person name="Grigoriev I.V."/>
        </authorList>
    </citation>
    <scope>NUCLEOTIDE SEQUENCE [LARGE SCALE GENOMIC DNA]</scope>
    <source>
        <strain evidence="11">NRRL 1555(-)</strain>
    </source>
</reference>
<keyword evidence="3" id="KW-0445">Lipid transport</keyword>
<dbReference type="PROSITE" id="PS51847">
    <property type="entry name" value="SMP"/>
    <property type="match status" value="1"/>
</dbReference>
<dbReference type="GO" id="GO:0008289">
    <property type="term" value="F:lipid binding"/>
    <property type="evidence" value="ECO:0007669"/>
    <property type="project" value="UniProtKB-KW"/>
</dbReference>
<feature type="compositionally biased region" description="Polar residues" evidence="6">
    <location>
        <begin position="1"/>
        <end position="10"/>
    </location>
</feature>
<dbReference type="GO" id="GO:0071944">
    <property type="term" value="C:cell periphery"/>
    <property type="evidence" value="ECO:0007669"/>
    <property type="project" value="UniProtKB-ARBA"/>
</dbReference>
<dbReference type="Pfam" id="PF25669">
    <property type="entry name" value="SMP_MUG190-like"/>
    <property type="match status" value="1"/>
</dbReference>
<evidence type="ECO:0000256" key="2">
    <source>
        <dbReference type="ARBA" id="ARBA00022448"/>
    </source>
</evidence>
<gene>
    <name evidence="10" type="ORF">PHYBLDRAFT_96108</name>
</gene>
<evidence type="ECO:0000256" key="6">
    <source>
        <dbReference type="SAM" id="MobiDB-lite"/>
    </source>
</evidence>
<dbReference type="GO" id="GO:0016020">
    <property type="term" value="C:membrane"/>
    <property type="evidence" value="ECO:0007669"/>
    <property type="project" value="UniProtKB-SubCell"/>
</dbReference>
<evidence type="ECO:0000256" key="5">
    <source>
        <dbReference type="ARBA" id="ARBA00023136"/>
    </source>
</evidence>
<dbReference type="RefSeq" id="XP_018296682.1">
    <property type="nucleotide sequence ID" value="XM_018443952.1"/>
</dbReference>
<dbReference type="SMART" id="SM00239">
    <property type="entry name" value="C2"/>
    <property type="match status" value="4"/>
</dbReference>
<keyword evidence="2" id="KW-0813">Transport</keyword>
<feature type="non-terminal residue" evidence="10">
    <location>
        <position position="1222"/>
    </location>
</feature>
<sequence length="1222" mass="134992">ADPNGNTVYSFNPELSPEQKKAQAEESAKNKNLPNTKLSTPKAAELKTDLDTTDTQQVKTVLKSASVKPTIKSTPDDKALDTTPGSFTNKSQNGIPEWYSVGWTAFSTLPNPGDEKAIKELSQKLGPDTIISDKYYGKWFHNGAALGAAVVSTWLLTMFGFGLLSCLIVGAFLATYYQTSIRRTRRAVRDDIEREMMLTHLDTDAESVDWMNLFLARFWLIYEPILSAQIIGTADTILAQNTPSYLDSIRLSSFTLGTKAPRIESIKTYPKTEPNVVCMDWKLSFTPNDILDLSARDLQSKVNPKIVLTIRVGKGMVGAGIPILLEDVAFSALLRVKIKMFNEFPHVKTVEASFLEKPYFDYVLKPVGGETFGFDINNIPGLESFVKDQVHSTLGPMMYSPNVYTLDVAGMMAGTSDKDSANGVLALTIYSASQLKGTDIFGSLDPYITFHIGSANQPEVGHTSAHENTSSPKWNETYFILLNNLYDTLFLQVMDRNSGRKDSEIGIASYDLKEIVDSDNISEGLNLSVLRSGKPVGEVKCDMRYFPVSRAEKQEDGIIIIDSGILRFTINQCKELGGGSKKSGFGLPLIAGSGVDVDTYAILTVNGKENMRTPVFKHSINPRWDKSVEIFIADKTKLDLGVKILNSRDFGDDDVVGQWSSSLTKFEDQIVNEKMDWWNLQNGSGKIHLSMQWKPVAMTGFSEGLGHGAYRPPVGVVRVELFGATDLKNVEALTGGKSDPYVRILSGMQIRGQTEYVEDNLNPEWNTAIFVPVHSVREDLIFEVMDWNDIQKDKSLGIHEFTLKSIVKESKTDYGQAVYEALEPVDSDRRRGKGRIHFSAAFYPTMALAKAATATDKASSTITEGENKIANTKDKGKSSIAAPVAESSSEDTFSRTASGDPSDLEHPEKDLHGEVIQYSKDGSKIDLLAYDAGVLSVTIYKANIPTREKVTADILLDSNDPQYRTAQIKGSNLPFNETGDAFVKEMDFSRLVVRIKKVDENKDDSCIGYWENSVKDIVRNLQDLPTSSDESSEEVNGTDYKLLNCQGGTIRLAFKYTPVVQFKLDPRDSLENQGNLSVTAIRATNLRAVDRSGTSDPYVVFTLDGAKVFKTQVYKKQLNPIFTKDESFVLAVPGRIGANLEAAIYDWDQFGKGDLIAKAKIPFTDDVLESFLAKEFEIPLEGNSSLTVRLLWQPQLLPRKRADSNVLTATTRMLTSVPGAGV</sequence>
<dbReference type="InterPro" id="IPR056910">
    <property type="entry name" value="TCB1-3_C2"/>
</dbReference>
<evidence type="ECO:0000256" key="4">
    <source>
        <dbReference type="ARBA" id="ARBA00023121"/>
    </source>
</evidence>
<dbReference type="PANTHER" id="PTHR46980:SF2">
    <property type="entry name" value="TRICALBIN-1-RELATED"/>
    <property type="match status" value="1"/>
</dbReference>
<protein>
    <recommendedName>
        <fullName evidence="12">C2 domain-containing protein</fullName>
    </recommendedName>
</protein>
<proteinExistence type="predicted"/>
<dbReference type="Pfam" id="PF24920">
    <property type="entry name" value="C2_TCB1"/>
    <property type="match status" value="1"/>
</dbReference>
<dbReference type="GeneID" id="29004857"/>
<keyword evidence="4" id="KW-0446">Lipid-binding</keyword>
<dbReference type="STRING" id="763407.A0A162UXK1"/>
<keyword evidence="5 7" id="KW-0472">Membrane</keyword>
<feature type="compositionally biased region" description="Basic and acidic residues" evidence="6">
    <location>
        <begin position="17"/>
        <end position="29"/>
    </location>
</feature>
<dbReference type="Pfam" id="PF00168">
    <property type="entry name" value="C2"/>
    <property type="match status" value="4"/>
</dbReference>
<dbReference type="PIRSF" id="PIRSF037232">
    <property type="entry name" value="Tricalbin"/>
    <property type="match status" value="1"/>
</dbReference>
<keyword evidence="7" id="KW-0812">Transmembrane</keyword>
<dbReference type="InterPro" id="IPR035892">
    <property type="entry name" value="C2_domain_sf"/>
</dbReference>
<dbReference type="FunCoup" id="A0A162UXK1">
    <property type="interactions" value="41"/>
</dbReference>
<feature type="transmembrane region" description="Helical" evidence="7">
    <location>
        <begin position="144"/>
        <end position="177"/>
    </location>
</feature>
<dbReference type="AlphaFoldDB" id="A0A162UXK1"/>
<evidence type="ECO:0000256" key="1">
    <source>
        <dbReference type="ARBA" id="ARBA00004370"/>
    </source>
</evidence>
<dbReference type="EMBL" id="KV440973">
    <property type="protein sequence ID" value="OAD78642.1"/>
    <property type="molecule type" value="Genomic_DNA"/>
</dbReference>
<comment type="subcellular location">
    <subcellularLocation>
        <location evidence="1">Membrane</location>
    </subcellularLocation>
</comment>
<feature type="domain" description="C2" evidence="8">
    <location>
        <begin position="683"/>
        <end position="816"/>
    </location>
</feature>
<feature type="non-terminal residue" evidence="10">
    <location>
        <position position="1"/>
    </location>
</feature>
<name>A0A162UXK1_PHYB8</name>
<feature type="compositionally biased region" description="Polar residues" evidence="6">
    <location>
        <begin position="886"/>
        <end position="899"/>
    </location>
</feature>
<dbReference type="Gene3D" id="2.60.40.150">
    <property type="entry name" value="C2 domain"/>
    <property type="match status" value="4"/>
</dbReference>
<evidence type="ECO:0008006" key="12">
    <source>
        <dbReference type="Google" id="ProtNLM"/>
    </source>
</evidence>
<dbReference type="PROSITE" id="PS50004">
    <property type="entry name" value="C2"/>
    <property type="match status" value="4"/>
</dbReference>
<evidence type="ECO:0000256" key="7">
    <source>
        <dbReference type="SAM" id="Phobius"/>
    </source>
</evidence>
<dbReference type="GO" id="GO:0061817">
    <property type="term" value="P:endoplasmic reticulum-plasma membrane tethering"/>
    <property type="evidence" value="ECO:0007669"/>
    <property type="project" value="InterPro"/>
</dbReference>
<dbReference type="VEuPathDB" id="FungiDB:PHYBLDRAFT_96108"/>
<evidence type="ECO:0000259" key="9">
    <source>
        <dbReference type="PROSITE" id="PS51847"/>
    </source>
</evidence>
<dbReference type="InterPro" id="IPR052455">
    <property type="entry name" value="Tricalbin_domain"/>
</dbReference>
<organism evidence="10 11">
    <name type="scientific">Phycomyces blakesleeanus (strain ATCC 8743b / DSM 1359 / FGSC 10004 / NBRC 33097 / NRRL 1555)</name>
    <dbReference type="NCBI Taxonomy" id="763407"/>
    <lineage>
        <taxon>Eukaryota</taxon>
        <taxon>Fungi</taxon>
        <taxon>Fungi incertae sedis</taxon>
        <taxon>Mucoromycota</taxon>
        <taxon>Mucoromycotina</taxon>
        <taxon>Mucoromycetes</taxon>
        <taxon>Mucorales</taxon>
        <taxon>Phycomycetaceae</taxon>
        <taxon>Phycomyces</taxon>
    </lineage>
</organism>
<dbReference type="PANTHER" id="PTHR46980">
    <property type="entry name" value="TRICALBIN-1-RELATED"/>
    <property type="match status" value="1"/>
</dbReference>
<dbReference type="InParanoid" id="A0A162UXK1"/>
<evidence type="ECO:0000313" key="11">
    <source>
        <dbReference type="Proteomes" id="UP000077315"/>
    </source>
</evidence>
<feature type="domain" description="C2" evidence="8">
    <location>
        <begin position="535"/>
        <end position="679"/>
    </location>
</feature>
<dbReference type="CDD" id="cd21678">
    <property type="entry name" value="SMP_TCB"/>
    <property type="match status" value="1"/>
</dbReference>
<dbReference type="GO" id="GO:0006869">
    <property type="term" value="P:lipid transport"/>
    <property type="evidence" value="ECO:0007669"/>
    <property type="project" value="UniProtKB-KW"/>
</dbReference>
<keyword evidence="7" id="KW-1133">Transmembrane helix</keyword>
<feature type="region of interest" description="Disordered" evidence="6">
    <location>
        <begin position="1"/>
        <end position="53"/>
    </location>
</feature>
<dbReference type="CDD" id="cd04044">
    <property type="entry name" value="C2A_Tricalbin-like"/>
    <property type="match status" value="1"/>
</dbReference>
<dbReference type="Proteomes" id="UP000077315">
    <property type="component" value="Unassembled WGS sequence"/>
</dbReference>
<dbReference type="InterPro" id="IPR017147">
    <property type="entry name" value="Tricalbin"/>
</dbReference>
<evidence type="ECO:0000259" key="8">
    <source>
        <dbReference type="PROSITE" id="PS50004"/>
    </source>
</evidence>
<keyword evidence="11" id="KW-1185">Reference proteome</keyword>
<feature type="domain" description="C2" evidence="8">
    <location>
        <begin position="406"/>
        <end position="525"/>
    </location>
</feature>
<dbReference type="InterPro" id="IPR031468">
    <property type="entry name" value="SMP_LBD"/>
</dbReference>
<evidence type="ECO:0000256" key="3">
    <source>
        <dbReference type="ARBA" id="ARBA00023055"/>
    </source>
</evidence>
<dbReference type="InterPro" id="IPR037761">
    <property type="entry name" value="C2A_Tricalbin"/>
</dbReference>
<accession>A0A162UXK1</accession>
<feature type="compositionally biased region" description="Polar residues" evidence="6">
    <location>
        <begin position="30"/>
        <end position="39"/>
    </location>
</feature>
<dbReference type="InterPro" id="IPR000008">
    <property type="entry name" value="C2_dom"/>
</dbReference>
<dbReference type="OrthoDB" id="1029639at2759"/>
<feature type="domain" description="SMP-LTD" evidence="9">
    <location>
        <begin position="204"/>
        <end position="409"/>
    </location>
</feature>
<evidence type="ECO:0000313" key="10">
    <source>
        <dbReference type="EMBL" id="OAD78642.1"/>
    </source>
</evidence>
<feature type="region of interest" description="Disordered" evidence="6">
    <location>
        <begin position="869"/>
        <end position="909"/>
    </location>
</feature>